<accession>A0ABY1KWI7</accession>
<protein>
    <submittedName>
        <fullName evidence="2">Glucokinase</fullName>
    </submittedName>
</protein>
<dbReference type="Proteomes" id="UP000185728">
    <property type="component" value="Unassembled WGS sequence"/>
</dbReference>
<dbReference type="RefSeq" id="WP_076455977.1">
    <property type="nucleotide sequence ID" value="NZ_FTOB01000004.1"/>
</dbReference>
<gene>
    <name evidence="2" type="ORF">SAMN05421766_104475</name>
</gene>
<dbReference type="SUPFAM" id="SSF53067">
    <property type="entry name" value="Actin-like ATPase domain"/>
    <property type="match status" value="1"/>
</dbReference>
<dbReference type="Pfam" id="PF00480">
    <property type="entry name" value="ROK"/>
    <property type="match status" value="1"/>
</dbReference>
<reference evidence="2 3" key="1">
    <citation type="submission" date="2017-01" db="EMBL/GenBank/DDBJ databases">
        <authorList>
            <person name="Varghese N."/>
            <person name="Submissions S."/>
        </authorList>
    </citation>
    <scope>NUCLEOTIDE SEQUENCE [LARGE SCALE GENOMIC DNA]</scope>
    <source>
        <strain evidence="2 3">DSM 2061</strain>
    </source>
</reference>
<evidence type="ECO:0000313" key="2">
    <source>
        <dbReference type="EMBL" id="SIS86479.1"/>
    </source>
</evidence>
<dbReference type="Gene3D" id="3.30.420.40">
    <property type="match status" value="2"/>
</dbReference>
<name>A0ABY1KWI7_9FLAO</name>
<dbReference type="PANTHER" id="PTHR18964:SF149">
    <property type="entry name" value="BIFUNCTIONAL UDP-N-ACETYLGLUCOSAMINE 2-EPIMERASE_N-ACETYLMANNOSAMINE KINASE"/>
    <property type="match status" value="1"/>
</dbReference>
<dbReference type="PANTHER" id="PTHR18964">
    <property type="entry name" value="ROK (REPRESSOR, ORF, KINASE) FAMILY"/>
    <property type="match status" value="1"/>
</dbReference>
<organism evidence="2 3">
    <name type="scientific">Zobellia uliginosa</name>
    <dbReference type="NCBI Taxonomy" id="143224"/>
    <lineage>
        <taxon>Bacteria</taxon>
        <taxon>Pseudomonadati</taxon>
        <taxon>Bacteroidota</taxon>
        <taxon>Flavobacteriia</taxon>
        <taxon>Flavobacteriales</taxon>
        <taxon>Flavobacteriaceae</taxon>
        <taxon>Zobellia</taxon>
    </lineage>
</organism>
<dbReference type="InterPro" id="IPR000600">
    <property type="entry name" value="ROK"/>
</dbReference>
<dbReference type="InterPro" id="IPR043129">
    <property type="entry name" value="ATPase_NBD"/>
</dbReference>
<comment type="caution">
    <text evidence="2">The sequence shown here is derived from an EMBL/GenBank/DDBJ whole genome shotgun (WGS) entry which is preliminary data.</text>
</comment>
<comment type="similarity">
    <text evidence="1">Belongs to the ROK (NagC/XylR) family.</text>
</comment>
<dbReference type="EMBL" id="FTOB01000004">
    <property type="protein sequence ID" value="SIS86479.1"/>
    <property type="molecule type" value="Genomic_DNA"/>
</dbReference>
<sequence>MLKETVVLAADVGGSHITLALVVKGHVMDSVTIKAEPIKGLRPYMPLMEQMAEQLVEDNSLRFLDLAGFGMALPMLVDSKKNTVLSCAHNKYEDAVEIDFEQWAREKFGLQIRLEVDGNLGCMGEWNYGAGKGVQDLVYVILGTGYGSSVVLGGQPLKGRNFTAGILAGHMVVNPMGSKCICPGNGCVESETGTWALPGIARKTEGFHTSLLAKREKIDYAALFEDHALNDSVATKILERSIMYWGASLVNLIYAYNPQKIIMAGSVIKAGDYIIPRLDAYIKKQLWTIGEYPEICKAQHFDTAALLGCYSLVTISDKYE</sequence>
<keyword evidence="3" id="KW-1185">Reference proteome</keyword>
<evidence type="ECO:0000256" key="1">
    <source>
        <dbReference type="ARBA" id="ARBA00006479"/>
    </source>
</evidence>
<evidence type="ECO:0000313" key="3">
    <source>
        <dbReference type="Proteomes" id="UP000185728"/>
    </source>
</evidence>
<proteinExistence type="inferred from homology"/>